<dbReference type="PROSITE" id="PS50011">
    <property type="entry name" value="PROTEIN_KINASE_DOM"/>
    <property type="match status" value="1"/>
</dbReference>
<accession>A0A085NFK2</accession>
<gene>
    <name evidence="3" type="ORF">M514_03119</name>
</gene>
<organism evidence="3">
    <name type="scientific">Trichuris suis</name>
    <name type="common">pig whipworm</name>
    <dbReference type="NCBI Taxonomy" id="68888"/>
    <lineage>
        <taxon>Eukaryota</taxon>
        <taxon>Metazoa</taxon>
        <taxon>Ecdysozoa</taxon>
        <taxon>Nematoda</taxon>
        <taxon>Enoplea</taxon>
        <taxon>Dorylaimia</taxon>
        <taxon>Trichinellida</taxon>
        <taxon>Trichuridae</taxon>
        <taxon>Trichuris</taxon>
    </lineage>
</organism>
<keyword evidence="1" id="KW-0547">Nucleotide-binding</keyword>
<dbReference type="SUPFAM" id="SSF56112">
    <property type="entry name" value="Protein kinase-like (PK-like)"/>
    <property type="match status" value="1"/>
</dbReference>
<dbReference type="GO" id="GO:0004672">
    <property type="term" value="F:protein kinase activity"/>
    <property type="evidence" value="ECO:0007669"/>
    <property type="project" value="InterPro"/>
</dbReference>
<dbReference type="InterPro" id="IPR017441">
    <property type="entry name" value="Protein_kinase_ATP_BS"/>
</dbReference>
<dbReference type="Pfam" id="PF00069">
    <property type="entry name" value="Pkinase"/>
    <property type="match status" value="1"/>
</dbReference>
<dbReference type="InterPro" id="IPR050235">
    <property type="entry name" value="CK1_Ser-Thr_kinase"/>
</dbReference>
<dbReference type="Proteomes" id="UP000030758">
    <property type="component" value="Unassembled WGS sequence"/>
</dbReference>
<evidence type="ECO:0000259" key="2">
    <source>
        <dbReference type="PROSITE" id="PS50011"/>
    </source>
</evidence>
<dbReference type="Gene3D" id="1.10.510.10">
    <property type="entry name" value="Transferase(Phosphotransferase) domain 1"/>
    <property type="match status" value="1"/>
</dbReference>
<dbReference type="PANTHER" id="PTHR11909">
    <property type="entry name" value="CASEIN KINASE-RELATED"/>
    <property type="match status" value="1"/>
</dbReference>
<dbReference type="InterPro" id="IPR011009">
    <property type="entry name" value="Kinase-like_dom_sf"/>
</dbReference>
<feature type="binding site" evidence="1">
    <location>
        <position position="73"/>
    </location>
    <ligand>
        <name>ATP</name>
        <dbReference type="ChEBI" id="CHEBI:30616"/>
    </ligand>
</feature>
<dbReference type="PROSITE" id="PS00107">
    <property type="entry name" value="PROTEIN_KINASE_ATP"/>
    <property type="match status" value="1"/>
</dbReference>
<keyword evidence="1" id="KW-0067">ATP-binding</keyword>
<dbReference type="SMART" id="SM00220">
    <property type="entry name" value="S_TKc"/>
    <property type="match status" value="1"/>
</dbReference>
<evidence type="ECO:0000256" key="1">
    <source>
        <dbReference type="PROSITE-ProRule" id="PRU10141"/>
    </source>
</evidence>
<dbReference type="InterPro" id="IPR000719">
    <property type="entry name" value="Prot_kinase_dom"/>
</dbReference>
<dbReference type="GO" id="GO:0005524">
    <property type="term" value="F:ATP binding"/>
    <property type="evidence" value="ECO:0007669"/>
    <property type="project" value="UniProtKB-UniRule"/>
</dbReference>
<evidence type="ECO:0000313" key="3">
    <source>
        <dbReference type="EMBL" id="KFD68248.1"/>
    </source>
</evidence>
<proteinExistence type="predicted"/>
<protein>
    <recommendedName>
        <fullName evidence="2">Protein kinase domain-containing protein</fullName>
    </recommendedName>
</protein>
<dbReference type="OrthoDB" id="2687620at2759"/>
<sequence>MHKRMLQVIEERIKYERKGPKHGKSAEENAEGVCSIGEVLKRRWKLVELIGSGGFGEVYEAADLVDGSRVALKIEQKGIEGSALDVELSVYSVFAGSKYCPSFYDYGSTDTAVFIVIQLLGPSLSQWRRCMPKKCFTVGTAIRCAHQILCALEELHEAGYIHRDIKLSNIAPGLVSDSKFGLFLFDFGLCRKYIQDNGVHKDERASVGFRGTSRYASINAHDCKDLSRRDDMMSLFYVTVEMFTGKLPWCRMKNRNEIAALKKKTSVKTLCSGLPHELPLMYNHIISLKFKDKPCYDTLKQYFDDVLSRENVKMDDPFDWQRDEFLTTEAAKRMTNYCISYFS</sequence>
<dbReference type="EMBL" id="KL367506">
    <property type="protein sequence ID" value="KFD68248.1"/>
    <property type="molecule type" value="Genomic_DNA"/>
</dbReference>
<name>A0A085NFK2_9BILA</name>
<reference evidence="3" key="1">
    <citation type="journal article" date="2014" name="Nat. Genet.">
        <title>Genome and transcriptome of the porcine whipworm Trichuris suis.</title>
        <authorList>
            <person name="Jex A.R."/>
            <person name="Nejsum P."/>
            <person name="Schwarz E.M."/>
            <person name="Hu L."/>
            <person name="Young N.D."/>
            <person name="Hall R.S."/>
            <person name="Korhonen P.K."/>
            <person name="Liao S."/>
            <person name="Thamsborg S."/>
            <person name="Xia J."/>
            <person name="Xu P."/>
            <person name="Wang S."/>
            <person name="Scheerlinck J.P."/>
            <person name="Hofmann A."/>
            <person name="Sternberg P.W."/>
            <person name="Wang J."/>
            <person name="Gasser R.B."/>
        </authorList>
    </citation>
    <scope>NUCLEOTIDE SEQUENCE [LARGE SCALE GENOMIC DNA]</scope>
    <source>
        <strain evidence="3">DCEP-RM93F</strain>
    </source>
</reference>
<dbReference type="AlphaFoldDB" id="A0A085NFK2"/>
<feature type="domain" description="Protein kinase" evidence="2">
    <location>
        <begin position="44"/>
        <end position="303"/>
    </location>
</feature>